<dbReference type="GO" id="GO:0016740">
    <property type="term" value="F:transferase activity"/>
    <property type="evidence" value="ECO:0007669"/>
    <property type="project" value="UniProtKB-KW"/>
</dbReference>
<dbReference type="PANTHER" id="PTHR43685">
    <property type="entry name" value="GLYCOSYLTRANSFERASE"/>
    <property type="match status" value="1"/>
</dbReference>
<name>A0A2R4WXZ9_9EURY</name>
<dbReference type="PANTHER" id="PTHR43685:SF2">
    <property type="entry name" value="GLYCOSYLTRANSFERASE 2-LIKE DOMAIN-CONTAINING PROTEIN"/>
    <property type="match status" value="1"/>
</dbReference>
<dbReference type="InterPro" id="IPR029044">
    <property type="entry name" value="Nucleotide-diphossugar_trans"/>
</dbReference>
<dbReference type="KEGG" id="harc:HARCEL1_01090"/>
<dbReference type="RefSeq" id="WP_108380783.1">
    <property type="nucleotide sequence ID" value="NZ_CP028858.1"/>
</dbReference>
<organism evidence="2 3">
    <name type="scientific">Halococcoides cellulosivorans</name>
    <dbReference type="NCBI Taxonomy" id="1679096"/>
    <lineage>
        <taxon>Archaea</taxon>
        <taxon>Methanobacteriati</taxon>
        <taxon>Methanobacteriota</taxon>
        <taxon>Stenosarchaea group</taxon>
        <taxon>Halobacteria</taxon>
        <taxon>Halobacteriales</taxon>
        <taxon>Haloarculaceae</taxon>
        <taxon>Halococcoides</taxon>
    </lineage>
</organism>
<dbReference type="InterPro" id="IPR001173">
    <property type="entry name" value="Glyco_trans_2-like"/>
</dbReference>
<evidence type="ECO:0000313" key="3">
    <source>
        <dbReference type="Proteomes" id="UP000244727"/>
    </source>
</evidence>
<evidence type="ECO:0000313" key="2">
    <source>
        <dbReference type="EMBL" id="AWB26414.1"/>
    </source>
</evidence>
<reference evidence="2 3" key="1">
    <citation type="submission" date="2018-04" db="EMBL/GenBank/DDBJ databases">
        <title>Halococcoides cellulosivorans gen. nov., sp. nov., an extremely halophilic cellulose-utilizing haloarchaeon from hypersaline lakes.</title>
        <authorList>
            <person name="Sorokin D.Y."/>
            <person name="Toshchakov S.V."/>
            <person name="Samarov N.I."/>
            <person name="Korzhenkov A."/>
            <person name="Kublanov I.V."/>
        </authorList>
    </citation>
    <scope>NUCLEOTIDE SEQUENCE [LARGE SCALE GENOMIC DNA]</scope>
    <source>
        <strain evidence="2 3">HArcel1</strain>
    </source>
</reference>
<dbReference type="InterPro" id="IPR050834">
    <property type="entry name" value="Glycosyltransf_2"/>
</dbReference>
<accession>A0A2R4WXZ9</accession>
<protein>
    <submittedName>
        <fullName evidence="2">Glycosyl transferase</fullName>
    </submittedName>
</protein>
<dbReference type="Gene3D" id="3.90.550.10">
    <property type="entry name" value="Spore Coat Polysaccharide Biosynthesis Protein SpsA, Chain A"/>
    <property type="match status" value="1"/>
</dbReference>
<dbReference type="GeneID" id="36511059"/>
<dbReference type="AlphaFoldDB" id="A0A2R4WXZ9"/>
<dbReference type="Pfam" id="PF00535">
    <property type="entry name" value="Glycos_transf_2"/>
    <property type="match status" value="1"/>
</dbReference>
<dbReference type="SUPFAM" id="SSF53448">
    <property type="entry name" value="Nucleotide-diphospho-sugar transferases"/>
    <property type="match status" value="1"/>
</dbReference>
<feature type="domain" description="Glycosyltransferase 2-like" evidence="1">
    <location>
        <begin position="26"/>
        <end position="89"/>
    </location>
</feature>
<keyword evidence="2" id="KW-0808">Transferase</keyword>
<sequence length="187" mass="21300">MVEFDDVSVVIPTVRESLVTPATVPDDAEVIVRRDEGLNVARNAGVRAASADWIVIADDDIEFPTATVAETLGRMDRQTLAGLRDFPPLRWVIGRLMIFHRDLWNRVGGFDERRHHGGDTDFAIRVEKEGGRVLQLERDVVPHYDEETGDTMVTRGHLEWTWYLLRRHPRVFGPVAAKLLANKLRPR</sequence>
<evidence type="ECO:0000259" key="1">
    <source>
        <dbReference type="Pfam" id="PF00535"/>
    </source>
</evidence>
<proteinExistence type="predicted"/>
<keyword evidence="3" id="KW-1185">Reference proteome</keyword>
<dbReference type="EMBL" id="CP028858">
    <property type="protein sequence ID" value="AWB26414.1"/>
    <property type="molecule type" value="Genomic_DNA"/>
</dbReference>
<dbReference type="Proteomes" id="UP000244727">
    <property type="component" value="Chromosome"/>
</dbReference>
<gene>
    <name evidence="2" type="ORF">HARCEL1_01090</name>
</gene>